<evidence type="ECO:0000259" key="3">
    <source>
        <dbReference type="Pfam" id="PF16861"/>
    </source>
</evidence>
<evidence type="ECO:0000313" key="4">
    <source>
        <dbReference type="EMBL" id="OHA26483.1"/>
    </source>
</evidence>
<comment type="caution">
    <text evidence="4">The sequence shown here is derived from an EMBL/GenBank/DDBJ whole genome shotgun (WGS) entry which is preliminary data.</text>
</comment>
<dbReference type="AlphaFoldDB" id="A0A1G2MRJ7"/>
<dbReference type="PANTHER" id="PTHR34847">
    <property type="entry name" value="NODULATION PROTEIN U"/>
    <property type="match status" value="1"/>
</dbReference>
<dbReference type="PANTHER" id="PTHR34847:SF1">
    <property type="entry name" value="NODULATION PROTEIN U"/>
    <property type="match status" value="1"/>
</dbReference>
<accession>A0A1G2MRJ7</accession>
<organism evidence="4 5">
    <name type="scientific">Candidatus Taylorbacteria bacterium RIFCSPHIGHO2_02_FULL_46_13</name>
    <dbReference type="NCBI Taxonomy" id="1802312"/>
    <lineage>
        <taxon>Bacteria</taxon>
        <taxon>Candidatus Tayloriibacteriota</taxon>
    </lineage>
</organism>
<evidence type="ECO:0000259" key="2">
    <source>
        <dbReference type="Pfam" id="PF02543"/>
    </source>
</evidence>
<feature type="domain" description="Carbamoyltransferase C-terminal" evidence="3">
    <location>
        <begin position="408"/>
        <end position="577"/>
    </location>
</feature>
<dbReference type="InterPro" id="IPR043129">
    <property type="entry name" value="ATPase_NBD"/>
</dbReference>
<name>A0A1G2MRJ7_9BACT</name>
<dbReference type="InterPro" id="IPR051338">
    <property type="entry name" value="NodU/CmcH_Carbamoyltrnsfr"/>
</dbReference>
<dbReference type="EMBL" id="MHRQ01000020">
    <property type="protein sequence ID" value="OHA26483.1"/>
    <property type="molecule type" value="Genomic_DNA"/>
</dbReference>
<dbReference type="InterPro" id="IPR038152">
    <property type="entry name" value="Carbam_trans_C_sf"/>
</dbReference>
<reference evidence="4 5" key="1">
    <citation type="journal article" date="2016" name="Nat. Commun.">
        <title>Thousands of microbial genomes shed light on interconnected biogeochemical processes in an aquifer system.</title>
        <authorList>
            <person name="Anantharaman K."/>
            <person name="Brown C.T."/>
            <person name="Hug L.A."/>
            <person name="Sharon I."/>
            <person name="Castelle C.J."/>
            <person name="Probst A.J."/>
            <person name="Thomas B.C."/>
            <person name="Singh A."/>
            <person name="Wilkins M.J."/>
            <person name="Karaoz U."/>
            <person name="Brodie E.L."/>
            <person name="Williams K.H."/>
            <person name="Hubbard S.S."/>
            <person name="Banfield J.F."/>
        </authorList>
    </citation>
    <scope>NUCLEOTIDE SEQUENCE [LARGE SCALE GENOMIC DNA]</scope>
</reference>
<feature type="domain" description="Carbamoyltransferase" evidence="2">
    <location>
        <begin position="9"/>
        <end position="358"/>
    </location>
</feature>
<evidence type="ECO:0000313" key="5">
    <source>
        <dbReference type="Proteomes" id="UP000177565"/>
    </source>
</evidence>
<dbReference type="Pfam" id="PF02543">
    <property type="entry name" value="Carbam_trans_N"/>
    <property type="match status" value="1"/>
</dbReference>
<dbReference type="InterPro" id="IPR031730">
    <property type="entry name" value="Carbam_trans_C"/>
</dbReference>
<protein>
    <recommendedName>
        <fullName evidence="6">Carbamoyltransferase</fullName>
    </recommendedName>
</protein>
<evidence type="ECO:0000256" key="1">
    <source>
        <dbReference type="ARBA" id="ARBA00006129"/>
    </source>
</evidence>
<dbReference type="GO" id="GO:0003824">
    <property type="term" value="F:catalytic activity"/>
    <property type="evidence" value="ECO:0007669"/>
    <property type="project" value="InterPro"/>
</dbReference>
<dbReference type="Proteomes" id="UP000177565">
    <property type="component" value="Unassembled WGS sequence"/>
</dbReference>
<dbReference type="Gene3D" id="3.90.870.20">
    <property type="entry name" value="Carbamoyltransferase, C-terminal domain"/>
    <property type="match status" value="1"/>
</dbReference>
<sequence length="585" mass="65231">MYQSKRHNILGLHFGHGAGAAIMCDGKVVADVAEERWNHVKHSSDLPLASIRFCLKTAGISIREIDEIAVAGLAVGDQIESIFGQKVALPQKQAENFKETIYFAGKKIVRGFLFGNRPQTTLRTPLYCREFFLDVLPTVTFVEHHLAHAAAAYLTTNDDRKMIIATVDGAGDSKSSCMWKGENGKIVPLVKYDYTSSIGWFYSNVTEAIGWWHGDGEGKTMGLAPYGDYKKCKGALDGFYPQFKNGELVKPRNFPQTTEFKLSGSIHWHSADAEAIAKMVKQYGTEDISAEAQRILEEQVMEFVMPWLVKENTKILATSGGVFLNVKLNQRIWESGKVQSHYPYPNPGDSGLPLGAALYVANENGSLEKPVANHLYWGPEYSNEEIEKIIKGRGLAYRKSNDVSAEAAKFLSEDKIVGWFQGRMESGPRALGNRSILMSPKKAENKDIINARVKFREAFRPFCPSLIDEAKEKYLVKARKERFMVTSFDCKPERRGELPAVVHVDGTLRPQTVTKEDNPLYWKLISEFGKLTGTPVVLNTSMNSMGEPIACSPREAIRCFFDSGIDALILGDFILEKSVSRSSKT</sequence>
<proteinExistence type="inferred from homology"/>
<dbReference type="SUPFAM" id="SSF53067">
    <property type="entry name" value="Actin-like ATPase domain"/>
    <property type="match status" value="1"/>
</dbReference>
<dbReference type="Pfam" id="PF16861">
    <property type="entry name" value="Carbam_trans_C"/>
    <property type="match status" value="1"/>
</dbReference>
<dbReference type="InterPro" id="IPR003696">
    <property type="entry name" value="Carbtransf_dom"/>
</dbReference>
<gene>
    <name evidence="4" type="ORF">A3C06_02810</name>
</gene>
<dbReference type="Gene3D" id="3.30.420.40">
    <property type="match status" value="2"/>
</dbReference>
<evidence type="ECO:0008006" key="6">
    <source>
        <dbReference type="Google" id="ProtNLM"/>
    </source>
</evidence>
<dbReference type="CDD" id="cd24100">
    <property type="entry name" value="ASKHA_NBD_MJ1051-like_N"/>
    <property type="match status" value="1"/>
</dbReference>
<comment type="similarity">
    <text evidence="1">Belongs to the NodU/CmcH family.</text>
</comment>